<keyword evidence="3" id="KW-1185">Reference proteome</keyword>
<evidence type="ECO:0000313" key="2">
    <source>
        <dbReference type="EMBL" id="KAF7343759.1"/>
    </source>
</evidence>
<feature type="compositionally biased region" description="Low complexity" evidence="1">
    <location>
        <begin position="48"/>
        <end position="64"/>
    </location>
</feature>
<dbReference type="OrthoDB" id="3236341at2759"/>
<evidence type="ECO:0000256" key="1">
    <source>
        <dbReference type="SAM" id="MobiDB-lite"/>
    </source>
</evidence>
<reference evidence="2" key="1">
    <citation type="submission" date="2020-05" db="EMBL/GenBank/DDBJ databases">
        <title>Mycena genomes resolve the evolution of fungal bioluminescence.</title>
        <authorList>
            <person name="Tsai I.J."/>
        </authorList>
    </citation>
    <scope>NUCLEOTIDE SEQUENCE</scope>
    <source>
        <strain evidence="2">160909Yilan</strain>
    </source>
</reference>
<accession>A0A8H6XNT1</accession>
<gene>
    <name evidence="2" type="ORF">MSAN_01956600</name>
</gene>
<organism evidence="2 3">
    <name type="scientific">Mycena sanguinolenta</name>
    <dbReference type="NCBI Taxonomy" id="230812"/>
    <lineage>
        <taxon>Eukaryota</taxon>
        <taxon>Fungi</taxon>
        <taxon>Dikarya</taxon>
        <taxon>Basidiomycota</taxon>
        <taxon>Agaricomycotina</taxon>
        <taxon>Agaricomycetes</taxon>
        <taxon>Agaricomycetidae</taxon>
        <taxon>Agaricales</taxon>
        <taxon>Marasmiineae</taxon>
        <taxon>Mycenaceae</taxon>
        <taxon>Mycena</taxon>
    </lineage>
</organism>
<comment type="caution">
    <text evidence="2">The sequence shown here is derived from an EMBL/GenBank/DDBJ whole genome shotgun (WGS) entry which is preliminary data.</text>
</comment>
<dbReference type="Proteomes" id="UP000623467">
    <property type="component" value="Unassembled WGS sequence"/>
</dbReference>
<sequence>MSTPEEIEYQQRVAAAMMAESPNPLARKRKNPPGRDGENSEEEDDDNLPVLSSDAPVSSDAPSPGATSNSGTNSNMVAFARQYATHKRLKASQVTEVEAFAADNLAARQVKLFTVVLGLGSKLDSIVTAQPAFKISAALDKNLRQLAHGITISPKLASYKGDLAKTHLLNIVKKQRFDLPPGIENIASDWSQVKARGEYHLTQVRSNLKKFLKASMPEGPASTHQNIFALGQRFVKDTEATLTVELCARIALMRQQHKFHPGENFWDKLDKELARLRKQGDFDEHKISKGFKIILAEDRAQHGKSTEYTLPEDAVASEWQASVDESIHADGADP</sequence>
<protein>
    <submittedName>
        <fullName evidence="2">Uncharacterized protein</fullName>
    </submittedName>
</protein>
<name>A0A8H6XNT1_9AGAR</name>
<feature type="region of interest" description="Disordered" evidence="1">
    <location>
        <begin position="14"/>
        <end position="73"/>
    </location>
</feature>
<dbReference type="EMBL" id="JACAZH010000022">
    <property type="protein sequence ID" value="KAF7343759.1"/>
    <property type="molecule type" value="Genomic_DNA"/>
</dbReference>
<evidence type="ECO:0000313" key="3">
    <source>
        <dbReference type="Proteomes" id="UP000623467"/>
    </source>
</evidence>
<dbReference type="AlphaFoldDB" id="A0A8H6XNT1"/>
<proteinExistence type="predicted"/>